<feature type="compositionally biased region" description="Polar residues" evidence="1">
    <location>
        <begin position="239"/>
        <end position="249"/>
    </location>
</feature>
<reference evidence="3" key="1">
    <citation type="submission" date="2011-04" db="EMBL/GenBank/DDBJ databases">
        <title>Evolution of plant cell wall degrading machinery underlies the functional diversity of forest fungi.</title>
        <authorList>
            <consortium name="US DOE Joint Genome Institute (JGI-PGF)"/>
            <person name="Eastwood D.C."/>
            <person name="Floudas D."/>
            <person name="Binder M."/>
            <person name="Majcherczyk A."/>
            <person name="Schneider P."/>
            <person name="Aerts A."/>
            <person name="Asiegbu F.O."/>
            <person name="Baker S.E."/>
            <person name="Barry K."/>
            <person name="Bendiksby M."/>
            <person name="Blumentritt M."/>
            <person name="Coutinho P.M."/>
            <person name="Cullen D."/>
            <person name="Cullen D."/>
            <person name="Gathman A."/>
            <person name="Goodell B."/>
            <person name="Henrissat B."/>
            <person name="Ihrmark K."/>
            <person name="Kauserud H."/>
            <person name="Kohler A."/>
            <person name="LaButti K."/>
            <person name="Lapidus A."/>
            <person name="Lavin J.L."/>
            <person name="Lee Y.-H."/>
            <person name="Lindquist E."/>
            <person name="Lilly W."/>
            <person name="Lucas S."/>
            <person name="Morin E."/>
            <person name="Murat C."/>
            <person name="Oguiza J.A."/>
            <person name="Park J."/>
            <person name="Pisabarro A.G."/>
            <person name="Riley R."/>
            <person name="Rosling A."/>
            <person name="Salamov A."/>
            <person name="Schmidt O."/>
            <person name="Schmutz J."/>
            <person name="Skrede I."/>
            <person name="Stenlid J."/>
            <person name="Wiebenga A."/>
            <person name="Xie X."/>
            <person name="Kues U."/>
            <person name="Hibbett D.S."/>
            <person name="Hoffmeister D."/>
            <person name="Hogberg N."/>
            <person name="Martin F."/>
            <person name="Grigoriev I.V."/>
            <person name="Watkinson S.C."/>
        </authorList>
    </citation>
    <scope>NUCLEOTIDE SEQUENCE</scope>
    <source>
        <strain evidence="3">S7.9</strain>
    </source>
</reference>
<feature type="region of interest" description="Disordered" evidence="1">
    <location>
        <begin position="206"/>
        <end position="249"/>
    </location>
</feature>
<dbReference type="EMBL" id="GL945447">
    <property type="protein sequence ID" value="EGO18647.1"/>
    <property type="molecule type" value="Genomic_DNA"/>
</dbReference>
<keyword evidence="2" id="KW-1133">Transmembrane helix</keyword>
<dbReference type="GeneID" id="18816033"/>
<keyword evidence="2" id="KW-0472">Membrane</keyword>
<feature type="region of interest" description="Disordered" evidence="1">
    <location>
        <begin position="567"/>
        <end position="604"/>
    </location>
</feature>
<evidence type="ECO:0000313" key="3">
    <source>
        <dbReference type="EMBL" id="EGO18647.1"/>
    </source>
</evidence>
<feature type="compositionally biased region" description="Basic residues" evidence="1">
    <location>
        <begin position="52"/>
        <end position="61"/>
    </location>
</feature>
<evidence type="ECO:0000256" key="1">
    <source>
        <dbReference type="SAM" id="MobiDB-lite"/>
    </source>
</evidence>
<feature type="transmembrane region" description="Helical" evidence="2">
    <location>
        <begin position="177"/>
        <end position="197"/>
    </location>
</feature>
<dbReference type="OrthoDB" id="2983908at2759"/>
<dbReference type="KEGG" id="sla:SERLADRAFT_443984"/>
<dbReference type="RefSeq" id="XP_007324674.1">
    <property type="nucleotide sequence ID" value="XM_007324612.1"/>
</dbReference>
<keyword evidence="2" id="KW-0812">Transmembrane</keyword>
<gene>
    <name evidence="3" type="ORF">SERLADRAFT_443984</name>
</gene>
<proteinExistence type="predicted"/>
<dbReference type="Proteomes" id="UP000008064">
    <property type="component" value="Unassembled WGS sequence"/>
</dbReference>
<feature type="region of interest" description="Disordered" evidence="1">
    <location>
        <begin position="1"/>
        <end position="73"/>
    </location>
</feature>
<sequence>MLLPYVEDSSKLRRSVSPSTTKRLSVNDDDEEIHIITEPSPSPEEPADSAKHNGKRPKHGGKTNTNRHTTTAKKGVDYQEIKEQTDVPGPVPDTGYTPTKAVTLGAHNSQTMYSRASTTSFHTFTPLPPLLTKETETSVLHPNLVYSTNTLMSSGIIRPSAATSSVHTGNSPHPPRAMIVGFSVGGALVLIGIFVSIKLITRPRRRKTPTPSLPILQDGIFSDKPDQESSPVFGGKEWTSPTNENESGRGNTGLWTWTQYHSGIPKGAAALASSGSNISVKPASGKAVKQPAQVKHQYPFSVPGVSCTQNQAPQPTQNAITRAVSRLSTISMSLYPGSPVTYNEGANVGVAIDGTSTPGTGGQTLTNQKRIVPSGSRKKVLSQESFDDNVRTPRRQSFAYGGMDIISPVYPTEVAPTNPTSNGRARIKSTYYTPGTYTRSSTVLPLVSNFTRDRDLQHGVNDTPKFDFHHQRDTHALTSALGLASPALSLQPTLYPDDSLSVIGESKRVSIRANRYQKKPVPKSMDQSDKLAVSSSESANLGNLMLVDFSASKSTASLVNLCPAEVTRDGASNSTSGGRKKPILKKVEDKPPRVPSPPPLPSLAQMALAHNNPDAYNDYHSPTYSIYGLYDDDRKSCATSYG</sequence>
<dbReference type="HOGENOM" id="CLU_032062_0_0_1"/>
<protein>
    <submittedName>
        <fullName evidence="3">Uncharacterized protein</fullName>
    </submittedName>
</protein>
<accession>F8PE50</accession>
<name>F8PE50_SERL9</name>
<dbReference type="AlphaFoldDB" id="F8PE50"/>
<organism>
    <name type="scientific">Serpula lacrymans var. lacrymans (strain S7.9)</name>
    <name type="common">Dry rot fungus</name>
    <dbReference type="NCBI Taxonomy" id="578457"/>
    <lineage>
        <taxon>Eukaryota</taxon>
        <taxon>Fungi</taxon>
        <taxon>Dikarya</taxon>
        <taxon>Basidiomycota</taxon>
        <taxon>Agaricomycotina</taxon>
        <taxon>Agaricomycetes</taxon>
        <taxon>Agaricomycetidae</taxon>
        <taxon>Boletales</taxon>
        <taxon>Coniophorineae</taxon>
        <taxon>Serpulaceae</taxon>
        <taxon>Serpula</taxon>
    </lineage>
</organism>
<evidence type="ECO:0000256" key="2">
    <source>
        <dbReference type="SAM" id="Phobius"/>
    </source>
</evidence>